<gene>
    <name evidence="6" type="ORF">AMORRO_LOCUS1883</name>
</gene>
<proteinExistence type="predicted"/>
<dbReference type="Proteomes" id="UP000789342">
    <property type="component" value="Unassembled WGS sequence"/>
</dbReference>
<dbReference type="PROSITE" id="PS50011">
    <property type="entry name" value="PROTEIN_KINASE_DOM"/>
    <property type="match status" value="1"/>
</dbReference>
<dbReference type="GO" id="GO:0005524">
    <property type="term" value="F:ATP binding"/>
    <property type="evidence" value="ECO:0007669"/>
    <property type="project" value="UniProtKB-KW"/>
</dbReference>
<protein>
    <submittedName>
        <fullName evidence="6">463_t:CDS:1</fullName>
    </submittedName>
</protein>
<keyword evidence="4" id="KW-0067">ATP-binding</keyword>
<dbReference type="InterPro" id="IPR051681">
    <property type="entry name" value="Ser/Thr_Kinases-Pseudokinases"/>
</dbReference>
<dbReference type="EMBL" id="CAJVPV010000732">
    <property type="protein sequence ID" value="CAG8471623.1"/>
    <property type="molecule type" value="Genomic_DNA"/>
</dbReference>
<name>A0A9N8W289_9GLOM</name>
<evidence type="ECO:0000313" key="6">
    <source>
        <dbReference type="EMBL" id="CAG8471623.1"/>
    </source>
</evidence>
<dbReference type="GO" id="GO:0004674">
    <property type="term" value="F:protein serine/threonine kinase activity"/>
    <property type="evidence" value="ECO:0007669"/>
    <property type="project" value="TreeGrafter"/>
</dbReference>
<keyword evidence="3" id="KW-0418">Kinase</keyword>
<keyword evidence="1" id="KW-0808">Transferase</keyword>
<dbReference type="Pfam" id="PF07714">
    <property type="entry name" value="PK_Tyr_Ser-Thr"/>
    <property type="match status" value="1"/>
</dbReference>
<comment type="caution">
    <text evidence="6">The sequence shown here is derived from an EMBL/GenBank/DDBJ whole genome shotgun (WGS) entry which is preliminary data.</text>
</comment>
<evidence type="ECO:0000256" key="1">
    <source>
        <dbReference type="ARBA" id="ARBA00022679"/>
    </source>
</evidence>
<dbReference type="SUPFAM" id="SSF56112">
    <property type="entry name" value="Protein kinase-like (PK-like)"/>
    <property type="match status" value="1"/>
</dbReference>
<feature type="domain" description="Protein kinase" evidence="5">
    <location>
        <begin position="1"/>
        <end position="319"/>
    </location>
</feature>
<evidence type="ECO:0000256" key="2">
    <source>
        <dbReference type="ARBA" id="ARBA00022741"/>
    </source>
</evidence>
<dbReference type="PANTHER" id="PTHR44329">
    <property type="entry name" value="SERINE/THREONINE-PROTEIN KINASE TNNI3K-RELATED"/>
    <property type="match status" value="1"/>
</dbReference>
<organism evidence="6 7">
    <name type="scientific">Acaulospora morrowiae</name>
    <dbReference type="NCBI Taxonomy" id="94023"/>
    <lineage>
        <taxon>Eukaryota</taxon>
        <taxon>Fungi</taxon>
        <taxon>Fungi incertae sedis</taxon>
        <taxon>Mucoromycota</taxon>
        <taxon>Glomeromycotina</taxon>
        <taxon>Glomeromycetes</taxon>
        <taxon>Diversisporales</taxon>
        <taxon>Acaulosporaceae</taxon>
        <taxon>Acaulospora</taxon>
    </lineage>
</organism>
<accession>A0A9N8W289</accession>
<dbReference type="InterPro" id="IPR011009">
    <property type="entry name" value="Kinase-like_dom_sf"/>
</dbReference>
<dbReference type="AlphaFoldDB" id="A0A9N8W289"/>
<dbReference type="InterPro" id="IPR000719">
    <property type="entry name" value="Prot_kinase_dom"/>
</dbReference>
<dbReference type="PANTHER" id="PTHR44329:SF288">
    <property type="entry name" value="MITOGEN-ACTIVATED PROTEIN KINASE KINASE KINASE 20"/>
    <property type="match status" value="1"/>
</dbReference>
<dbReference type="InterPro" id="IPR001245">
    <property type="entry name" value="Ser-Thr/Tyr_kinase_cat_dom"/>
</dbReference>
<evidence type="ECO:0000256" key="3">
    <source>
        <dbReference type="ARBA" id="ARBA00022777"/>
    </source>
</evidence>
<keyword evidence="2" id="KW-0547">Nucleotide-binding</keyword>
<dbReference type="Gene3D" id="1.10.510.10">
    <property type="entry name" value="Transferase(Phosphotransferase) domain 1"/>
    <property type="match status" value="2"/>
</dbReference>
<evidence type="ECO:0000259" key="5">
    <source>
        <dbReference type="PROSITE" id="PS50011"/>
    </source>
</evidence>
<evidence type="ECO:0000313" key="7">
    <source>
        <dbReference type="Proteomes" id="UP000789342"/>
    </source>
</evidence>
<reference evidence="6" key="1">
    <citation type="submission" date="2021-06" db="EMBL/GenBank/DDBJ databases">
        <authorList>
            <person name="Kallberg Y."/>
            <person name="Tangrot J."/>
            <person name="Rosling A."/>
        </authorList>
    </citation>
    <scope>NUCLEOTIDE SEQUENCE</scope>
    <source>
        <strain evidence="6">CL551</strain>
    </source>
</reference>
<keyword evidence="7" id="KW-1185">Reference proteome</keyword>
<evidence type="ECO:0000256" key="4">
    <source>
        <dbReference type="ARBA" id="ARBA00022840"/>
    </source>
</evidence>
<dbReference type="OrthoDB" id="544350at2759"/>
<sequence>MNTEGVEIVEIKCPECKKDISFCFRPTDFRSYYCRPCNSEHFRNEFEFWNSGDLNVDNLIRESQLNANRIQELIEWIDYSNLEEFKHIGDGGFGSVSKAIWKDGPLVHIGFVWSIEKSKWKRVGKTEVALKRLRNSTNLTLDFLNEIRCNLNFNSFGINRLYGITRDPQTKEYIIVSEFKSEFIAKRSLIPTISDFGLCRPANENSVNQSLYGVLPFVAPEVLRGEKFTKAADIYGFGMIMFEIISGEPPFIDREYDVHLALALCGGERPPIPKYAPEPYIKLMNQCWNPIPTNRPTANELYEEFQKWWNEFDQDHVLLQSFTKEREEVWRARLRELEENPRPLMASQNLLTSKFLDYTRQLGRNVVNKIGTSNDAYITRQLDKSFTLELKNFEQNE</sequence>